<evidence type="ECO:0000256" key="3">
    <source>
        <dbReference type="ARBA" id="ARBA00022729"/>
    </source>
</evidence>
<dbReference type="InterPro" id="IPR052052">
    <property type="entry name" value="Polysaccharide_Lyase_9"/>
</dbReference>
<evidence type="ECO:0000313" key="7">
    <source>
        <dbReference type="Proteomes" id="UP000199577"/>
    </source>
</evidence>
<dbReference type="AlphaFoldDB" id="A0A1I1H403"/>
<dbReference type="GO" id="GO:0016837">
    <property type="term" value="F:carbon-oxygen lyase activity, acting on polysaccharides"/>
    <property type="evidence" value="ECO:0007669"/>
    <property type="project" value="TreeGrafter"/>
</dbReference>
<sequence>MNKMNKYKYLTLLMAVMVPVFCNAQQMGEIGFDKEAYRLPDGTSIDYWEDQTDYKRIIHVSQRHPLANDNNDGSSDKPLLTIQQAADIAMPGDLVLIGEGIYRETVRPQRGGRSSKEMICYRGVDKATVIITGSEIYEGAYQVSEGWVPYSFWSGEKRKIDAMVLFDESHEQPDLPAKKAFPVRHSDSDDLFKQAGAQAYMFKLPREKFIGTNPFSMVNGPLIPWVGNGASFIYRWAKTDTQKNLALMSRGMLFCDGKMLKQVPQYVDMAGNPGSFFVEDDGLTVHVRLADDSHPGQHQIEYTAREQCFSPEHRYNGYIKIENITFQKAGNGFPPPQRGIVSTNCGHHFIINNCVIEDANGVGLDIGFELPSRYSMAERGYHIVANSAFNRCGIAAICGTTGSSDIDYYDFQQDAILIYNNKLRDNCWQDFSQLHESATIKLHHLRSSMLVGNYIENNMHGHGGIWLDAANENVSINENVIHKSLEGGIYIEASTHLNEIANNVIIDVKQLGIRGSESDHIRCYRNLILGSGLAGIRLGYGGTRYFLGQTFTGKGVEITENIISQSPVAVSIPISEAKVDGNVYGAFESDNYLGIGKEKKVYTLGDWQRTLGLDSRGIHADIRYGYSPANHALELHIGDKTFDVALEGSVKSEIDRIIESIDRY</sequence>
<feature type="chain" id="PRO_5011795692" evidence="4">
    <location>
        <begin position="25"/>
        <end position="664"/>
    </location>
</feature>
<dbReference type="PANTHER" id="PTHR40088:SF2">
    <property type="entry name" value="SECRETED SUGAR HYDROLASE"/>
    <property type="match status" value="1"/>
</dbReference>
<dbReference type="SUPFAM" id="SSF51126">
    <property type="entry name" value="Pectin lyase-like"/>
    <property type="match status" value="1"/>
</dbReference>
<proteinExistence type="predicted"/>
<protein>
    <submittedName>
        <fullName evidence="6">Right handed beta helix region</fullName>
    </submittedName>
</protein>
<keyword evidence="7" id="KW-1185">Reference proteome</keyword>
<feature type="signal peptide" evidence="4">
    <location>
        <begin position="1"/>
        <end position="24"/>
    </location>
</feature>
<dbReference type="Proteomes" id="UP000199577">
    <property type="component" value="Unassembled WGS sequence"/>
</dbReference>
<dbReference type="InterPro" id="IPR007742">
    <property type="entry name" value="NosD_dom"/>
</dbReference>
<accession>A0A1I1H403</accession>
<dbReference type="Pfam" id="PF05048">
    <property type="entry name" value="NosD"/>
    <property type="match status" value="1"/>
</dbReference>
<organism evidence="6 7">
    <name type="scientific">Parapedobacter composti</name>
    <dbReference type="NCBI Taxonomy" id="623281"/>
    <lineage>
        <taxon>Bacteria</taxon>
        <taxon>Pseudomonadati</taxon>
        <taxon>Bacteroidota</taxon>
        <taxon>Sphingobacteriia</taxon>
        <taxon>Sphingobacteriales</taxon>
        <taxon>Sphingobacteriaceae</taxon>
        <taxon>Parapedobacter</taxon>
    </lineage>
</organism>
<dbReference type="PANTHER" id="PTHR40088">
    <property type="entry name" value="PECTATE LYASE (EUROFUNG)"/>
    <property type="match status" value="1"/>
</dbReference>
<dbReference type="InterPro" id="IPR006626">
    <property type="entry name" value="PbH1"/>
</dbReference>
<dbReference type="SMART" id="SM00710">
    <property type="entry name" value="PbH1"/>
    <property type="match status" value="5"/>
</dbReference>
<gene>
    <name evidence="6" type="ORF">SAMN05421747_105160</name>
</gene>
<keyword evidence="2" id="KW-0964">Secreted</keyword>
<dbReference type="EMBL" id="FOLL01000005">
    <property type="protein sequence ID" value="SFC16818.1"/>
    <property type="molecule type" value="Genomic_DNA"/>
</dbReference>
<comment type="subcellular location">
    <subcellularLocation>
        <location evidence="1">Secreted</location>
    </subcellularLocation>
</comment>
<dbReference type="InterPro" id="IPR012334">
    <property type="entry name" value="Pectin_lyas_fold"/>
</dbReference>
<evidence type="ECO:0000256" key="2">
    <source>
        <dbReference type="ARBA" id="ARBA00022525"/>
    </source>
</evidence>
<keyword evidence="3 4" id="KW-0732">Signal</keyword>
<feature type="domain" description="Periplasmic copper-binding protein NosD beta helix" evidence="5">
    <location>
        <begin position="421"/>
        <end position="563"/>
    </location>
</feature>
<dbReference type="Gene3D" id="2.160.20.10">
    <property type="entry name" value="Single-stranded right-handed beta-helix, Pectin lyase-like"/>
    <property type="match status" value="2"/>
</dbReference>
<dbReference type="RefSeq" id="WP_090973000.1">
    <property type="nucleotide sequence ID" value="NZ_FOLL01000005.1"/>
</dbReference>
<dbReference type="GO" id="GO:0005576">
    <property type="term" value="C:extracellular region"/>
    <property type="evidence" value="ECO:0007669"/>
    <property type="project" value="UniProtKB-SubCell"/>
</dbReference>
<evidence type="ECO:0000256" key="1">
    <source>
        <dbReference type="ARBA" id="ARBA00004613"/>
    </source>
</evidence>
<name>A0A1I1H403_9SPHI</name>
<evidence type="ECO:0000256" key="4">
    <source>
        <dbReference type="SAM" id="SignalP"/>
    </source>
</evidence>
<dbReference type="OrthoDB" id="9767990at2"/>
<evidence type="ECO:0000313" key="6">
    <source>
        <dbReference type="EMBL" id="SFC16818.1"/>
    </source>
</evidence>
<dbReference type="InterPro" id="IPR011050">
    <property type="entry name" value="Pectin_lyase_fold/virulence"/>
</dbReference>
<dbReference type="STRING" id="623281.SAMN05421747_105160"/>
<reference evidence="6 7" key="1">
    <citation type="submission" date="2016-10" db="EMBL/GenBank/DDBJ databases">
        <authorList>
            <person name="de Groot N.N."/>
        </authorList>
    </citation>
    <scope>NUCLEOTIDE SEQUENCE [LARGE SCALE GENOMIC DNA]</scope>
    <source>
        <strain evidence="6 7">DSM 22900</strain>
    </source>
</reference>
<evidence type="ECO:0000259" key="5">
    <source>
        <dbReference type="Pfam" id="PF05048"/>
    </source>
</evidence>